<dbReference type="InterPro" id="IPR055775">
    <property type="entry name" value="DUF7351"/>
</dbReference>
<proteinExistence type="predicted"/>
<sequence length="333" mass="37231">MTPESRDESGDLSPDEAFAILANETRFEIIQTLWELYEPDDPANLVKFSDLYDSDTAVTFSELYDRVGYGDTGNFNYHLEQLTDHFVRRTDAGYELTEAGFEIARAVVAGTVRERPHLDATELDADCPRCDAPVVAHYENHHLIVSCSECRGIWQNATGEAGVLFTFPLPPTGLSGRTPDEAFHATLAFNLNRVQSFISGICPDCSSAVDQSLDICENHDPRDQSGCPDCHRQHLIEVGEVCHQCKSVARGPLSIAILAHPAVAAFYYDHGIEHLFASWETFRHAQSVEEEILETDPLRIRLTVPCENDRLRLTLDETLSVVEAVEETSYVRD</sequence>
<dbReference type="Pfam" id="PF24042">
    <property type="entry name" value="DUF7351"/>
    <property type="match status" value="1"/>
</dbReference>
<accession>L9W0Q7</accession>
<dbReference type="InterPro" id="IPR055771">
    <property type="entry name" value="DUF7347"/>
</dbReference>
<dbReference type="RefSeq" id="WP_006089606.1">
    <property type="nucleotide sequence ID" value="NZ_AOHW01000026.1"/>
</dbReference>
<evidence type="ECO:0000259" key="1">
    <source>
        <dbReference type="Pfam" id="PF24038"/>
    </source>
</evidence>
<dbReference type="eggNOG" id="arCOG03860">
    <property type="taxonomic scope" value="Archaea"/>
</dbReference>
<keyword evidence="4" id="KW-1185">Reference proteome</keyword>
<dbReference type="AlphaFoldDB" id="L9W0Q7"/>
<evidence type="ECO:0008006" key="5">
    <source>
        <dbReference type="Google" id="ProtNLM"/>
    </source>
</evidence>
<feature type="domain" description="DUF7351" evidence="2">
    <location>
        <begin position="124"/>
        <end position="321"/>
    </location>
</feature>
<evidence type="ECO:0000259" key="2">
    <source>
        <dbReference type="Pfam" id="PF24042"/>
    </source>
</evidence>
<feature type="domain" description="DUF7347" evidence="1">
    <location>
        <begin position="14"/>
        <end position="107"/>
    </location>
</feature>
<dbReference type="Proteomes" id="UP000011599">
    <property type="component" value="Unassembled WGS sequence"/>
</dbReference>
<name>L9W0Q7_9EURY</name>
<evidence type="ECO:0000313" key="4">
    <source>
        <dbReference type="Proteomes" id="UP000011599"/>
    </source>
</evidence>
<dbReference type="PATRIC" id="fig|1114856.3.peg.1866"/>
<dbReference type="Pfam" id="PF24038">
    <property type="entry name" value="DUF7347"/>
    <property type="match status" value="1"/>
</dbReference>
<dbReference type="EMBL" id="AOHW01000026">
    <property type="protein sequence ID" value="ELY41908.1"/>
    <property type="molecule type" value="Genomic_DNA"/>
</dbReference>
<gene>
    <name evidence="3" type="ORF">C496_08936</name>
</gene>
<dbReference type="OrthoDB" id="8482at2157"/>
<organism evidence="3 4">
    <name type="scientific">Natronorubrum tibetense GA33</name>
    <dbReference type="NCBI Taxonomy" id="1114856"/>
    <lineage>
        <taxon>Archaea</taxon>
        <taxon>Methanobacteriati</taxon>
        <taxon>Methanobacteriota</taxon>
        <taxon>Stenosarchaea group</taxon>
        <taxon>Halobacteria</taxon>
        <taxon>Halobacteriales</taxon>
        <taxon>Natrialbaceae</taxon>
        <taxon>Natronorubrum</taxon>
    </lineage>
</organism>
<protein>
    <recommendedName>
        <fullName evidence="5">ArsR family transcriptional regulator</fullName>
    </recommendedName>
</protein>
<reference evidence="3 4" key="1">
    <citation type="journal article" date="2014" name="PLoS Genet.">
        <title>Phylogenetically driven sequencing of extremely halophilic archaea reveals strategies for static and dynamic osmo-response.</title>
        <authorList>
            <person name="Becker E.A."/>
            <person name="Seitzer P.M."/>
            <person name="Tritt A."/>
            <person name="Larsen D."/>
            <person name="Krusor M."/>
            <person name="Yao A.I."/>
            <person name="Wu D."/>
            <person name="Madern D."/>
            <person name="Eisen J.A."/>
            <person name="Darling A.E."/>
            <person name="Facciotti M.T."/>
        </authorList>
    </citation>
    <scope>NUCLEOTIDE SEQUENCE [LARGE SCALE GENOMIC DNA]</scope>
    <source>
        <strain evidence="3 4">GA33</strain>
    </source>
</reference>
<evidence type="ECO:0000313" key="3">
    <source>
        <dbReference type="EMBL" id="ELY41908.1"/>
    </source>
</evidence>
<dbReference type="STRING" id="1114856.GCA_000383975_02210"/>
<comment type="caution">
    <text evidence="3">The sequence shown here is derived from an EMBL/GenBank/DDBJ whole genome shotgun (WGS) entry which is preliminary data.</text>
</comment>